<sequence>MKTLHLTLPGLQIAAAAFFAATAKAMPLSTDDAGVVGAIEKRDVTQLSGKSLLAEEPSNDTEQSDKIPTVEVESSDLVVRQAIGNSPSGLISGGFGGPVHARCDSDDDSCGG</sequence>
<dbReference type="RefSeq" id="XP_008100839.1">
    <property type="nucleotide sequence ID" value="XM_008102648.1"/>
</dbReference>
<proteinExistence type="predicted"/>
<name>E3R131_COLGM</name>
<dbReference type="AlphaFoldDB" id="E3R131"/>
<feature type="region of interest" description="Disordered" evidence="1">
    <location>
        <begin position="49"/>
        <end position="70"/>
    </location>
</feature>
<dbReference type="Proteomes" id="UP000008782">
    <property type="component" value="Unassembled WGS sequence"/>
</dbReference>
<reference evidence="4" key="1">
    <citation type="journal article" date="2012" name="Nat. Genet.">
        <title>Lifestyle transitions in plant pathogenic Colletotrichum fungi deciphered by genome and transcriptome analyses.</title>
        <authorList>
            <person name="O'Connell R.J."/>
            <person name="Thon M.R."/>
            <person name="Hacquard S."/>
            <person name="Amyotte S.G."/>
            <person name="Kleemann J."/>
            <person name="Torres M.F."/>
            <person name="Damm U."/>
            <person name="Buiate E.A."/>
            <person name="Epstein L."/>
            <person name="Alkan N."/>
            <person name="Altmueller J."/>
            <person name="Alvarado-Balderrama L."/>
            <person name="Bauser C.A."/>
            <person name="Becker C."/>
            <person name="Birren B.W."/>
            <person name="Chen Z."/>
            <person name="Choi J."/>
            <person name="Crouch J.A."/>
            <person name="Duvick J.P."/>
            <person name="Farman M.A."/>
            <person name="Gan P."/>
            <person name="Heiman D."/>
            <person name="Henrissat B."/>
            <person name="Howard R.J."/>
            <person name="Kabbage M."/>
            <person name="Koch C."/>
            <person name="Kracher B."/>
            <person name="Kubo Y."/>
            <person name="Law A.D."/>
            <person name="Lebrun M.-H."/>
            <person name="Lee Y.-H."/>
            <person name="Miyara I."/>
            <person name="Moore N."/>
            <person name="Neumann U."/>
            <person name="Nordstroem K."/>
            <person name="Panaccione D.G."/>
            <person name="Panstruga R."/>
            <person name="Place M."/>
            <person name="Proctor R.H."/>
            <person name="Prusky D."/>
            <person name="Rech G."/>
            <person name="Reinhardt R."/>
            <person name="Rollins J.A."/>
            <person name="Rounsley S."/>
            <person name="Schardl C.L."/>
            <person name="Schwartz D.C."/>
            <person name="Shenoy N."/>
            <person name="Shirasu K."/>
            <person name="Sikhakolli U.R."/>
            <person name="Stueber K."/>
            <person name="Sukno S.A."/>
            <person name="Sweigard J.A."/>
            <person name="Takano Y."/>
            <person name="Takahara H."/>
            <person name="Trail F."/>
            <person name="van der Does H.C."/>
            <person name="Voll L.M."/>
            <person name="Will I."/>
            <person name="Young S."/>
            <person name="Zeng Q."/>
            <person name="Zhang J."/>
            <person name="Zhou S."/>
            <person name="Dickman M.B."/>
            <person name="Schulze-Lefert P."/>
            <person name="Ver Loren van Themaat E."/>
            <person name="Ma L.-J."/>
            <person name="Vaillancourt L.J."/>
        </authorList>
    </citation>
    <scope>NUCLEOTIDE SEQUENCE [LARGE SCALE GENOMIC DNA]</scope>
    <source>
        <strain evidence="4">M1.001 / M2 / FGSC 10212</strain>
    </source>
</reference>
<feature type="signal peptide" evidence="2">
    <location>
        <begin position="1"/>
        <end position="25"/>
    </location>
</feature>
<evidence type="ECO:0000256" key="2">
    <source>
        <dbReference type="SAM" id="SignalP"/>
    </source>
</evidence>
<feature type="chain" id="PRO_5003179047" evidence="2">
    <location>
        <begin position="26"/>
        <end position="112"/>
    </location>
</feature>
<dbReference type="EMBL" id="GG697574">
    <property type="protein sequence ID" value="EFQ36819.1"/>
    <property type="molecule type" value="Genomic_DNA"/>
</dbReference>
<keyword evidence="2" id="KW-0732">Signal</keyword>
<keyword evidence="4" id="KW-1185">Reference proteome</keyword>
<dbReference type="VEuPathDB" id="FungiDB:GLRG_11965"/>
<accession>E3R131</accession>
<evidence type="ECO:0000256" key="1">
    <source>
        <dbReference type="SAM" id="MobiDB-lite"/>
    </source>
</evidence>
<evidence type="ECO:0000313" key="3">
    <source>
        <dbReference type="EMBL" id="EFQ36819.1"/>
    </source>
</evidence>
<protein>
    <submittedName>
        <fullName evidence="3">Uncharacterized protein</fullName>
    </submittedName>
</protein>
<dbReference type="GeneID" id="24417328"/>
<organism evidence="4">
    <name type="scientific">Colletotrichum graminicola (strain M1.001 / M2 / FGSC 10212)</name>
    <name type="common">Maize anthracnose fungus</name>
    <name type="synonym">Glomerella graminicola</name>
    <dbReference type="NCBI Taxonomy" id="645133"/>
    <lineage>
        <taxon>Eukaryota</taxon>
        <taxon>Fungi</taxon>
        <taxon>Dikarya</taxon>
        <taxon>Ascomycota</taxon>
        <taxon>Pezizomycotina</taxon>
        <taxon>Sordariomycetes</taxon>
        <taxon>Hypocreomycetidae</taxon>
        <taxon>Glomerellales</taxon>
        <taxon>Glomerellaceae</taxon>
        <taxon>Colletotrichum</taxon>
        <taxon>Colletotrichum graminicola species complex</taxon>
    </lineage>
</organism>
<gene>
    <name evidence="3" type="ORF">GLRG_11965</name>
</gene>
<feature type="region of interest" description="Disordered" evidence="1">
    <location>
        <begin position="89"/>
        <end position="112"/>
    </location>
</feature>
<evidence type="ECO:0000313" key="4">
    <source>
        <dbReference type="Proteomes" id="UP000008782"/>
    </source>
</evidence>
<dbReference type="HOGENOM" id="CLU_1885596_0_0_1"/>